<protein>
    <submittedName>
        <fullName evidence="1">Uncharacterized protein</fullName>
    </submittedName>
</protein>
<reference evidence="1" key="1">
    <citation type="submission" date="2021-11" db="EMBL/GenBank/DDBJ databases">
        <authorList>
            <consortium name="Genoscope - CEA"/>
            <person name="William W."/>
        </authorList>
    </citation>
    <scope>NUCLEOTIDE SEQUENCE</scope>
</reference>
<name>A0A8J2SQV7_9STRA</name>
<keyword evidence="2" id="KW-1185">Reference proteome</keyword>
<organism evidence="1 2">
    <name type="scientific">Pelagomonas calceolata</name>
    <dbReference type="NCBI Taxonomy" id="35677"/>
    <lineage>
        <taxon>Eukaryota</taxon>
        <taxon>Sar</taxon>
        <taxon>Stramenopiles</taxon>
        <taxon>Ochrophyta</taxon>
        <taxon>Pelagophyceae</taxon>
        <taxon>Pelagomonadales</taxon>
        <taxon>Pelagomonadaceae</taxon>
        <taxon>Pelagomonas</taxon>
    </lineage>
</organism>
<evidence type="ECO:0000313" key="1">
    <source>
        <dbReference type="EMBL" id="CAH0375140.1"/>
    </source>
</evidence>
<proteinExistence type="predicted"/>
<dbReference type="EMBL" id="CAKKNE010000004">
    <property type="protein sequence ID" value="CAH0375140.1"/>
    <property type="molecule type" value="Genomic_DNA"/>
</dbReference>
<dbReference type="AlphaFoldDB" id="A0A8J2SQV7"/>
<comment type="caution">
    <text evidence="1">The sequence shown here is derived from an EMBL/GenBank/DDBJ whole genome shotgun (WGS) entry which is preliminary data.</text>
</comment>
<gene>
    <name evidence="1" type="ORF">PECAL_4P24630</name>
</gene>
<accession>A0A8J2SQV7</accession>
<sequence length="194" mass="20492">MLKQPGHFTSMKKELGDCTKRLSLCFRFSSLAEGWRRSRTMVFGGDALLGTCVGDTGLLAARAGGAVSRASSWLLLAARRAEKSLETEAAGRGALRRFCVFAAASARRGARPLGRGRPRAAFFELLKSCLQKLVLAGATTAESALAPAVRSAEVRSDARLILAQVSTLTAASSLRPPQASLALVADVVFDRLAA</sequence>
<dbReference type="Proteomes" id="UP000789595">
    <property type="component" value="Unassembled WGS sequence"/>
</dbReference>
<evidence type="ECO:0000313" key="2">
    <source>
        <dbReference type="Proteomes" id="UP000789595"/>
    </source>
</evidence>